<accession>A0A1T4WTZ9</accession>
<feature type="transmembrane region" description="Helical" evidence="1">
    <location>
        <begin position="142"/>
        <end position="164"/>
    </location>
</feature>
<dbReference type="AlphaFoldDB" id="A0A1T4WTZ9"/>
<dbReference type="OrthoDB" id="9781996at2"/>
<keyword evidence="3" id="KW-1185">Reference proteome</keyword>
<sequence>MLKRCIIAENRKLHASPIWVIFFVLPLISAGYGTFNYLQNLEILTERWYSLWTQHTLFYSMLFFPAMVSAYAAYLWRLEHLGHNWNLIMAAPVRPFALFAAKLLVVVKLMCFTQCFVFVLYVACGRLFAGFSDWPPMSIVFYLVRGIFGGLAVAAVQLLLAMLIRSFAVPIFLGLVGGIAGMLIGSKGYALLWPYCLMQQGMNANHSTDVLAGNVLPFLLACAGWLAVVLLTAKVLLEKTDVKA</sequence>
<keyword evidence="1" id="KW-0472">Membrane</keyword>
<dbReference type="GeneID" id="93337500"/>
<dbReference type="STRING" id="745368.SAMN02745178_01024"/>
<feature type="transmembrane region" description="Helical" evidence="1">
    <location>
        <begin position="20"/>
        <end position="38"/>
    </location>
</feature>
<gene>
    <name evidence="2" type="ORF">SAMN02745178_01024</name>
</gene>
<evidence type="ECO:0000313" key="3">
    <source>
        <dbReference type="Proteomes" id="UP000190286"/>
    </source>
</evidence>
<proteinExistence type="predicted"/>
<organism evidence="2 3">
    <name type="scientific">Gemmiger formicilis</name>
    <dbReference type="NCBI Taxonomy" id="745368"/>
    <lineage>
        <taxon>Bacteria</taxon>
        <taxon>Bacillati</taxon>
        <taxon>Bacillota</taxon>
        <taxon>Clostridia</taxon>
        <taxon>Eubacteriales</taxon>
        <taxon>Gemmiger</taxon>
    </lineage>
</organism>
<dbReference type="CDD" id="cd21809">
    <property type="entry name" value="ABC-2_lan_permease-like"/>
    <property type="match status" value="1"/>
</dbReference>
<dbReference type="RefSeq" id="WP_078784017.1">
    <property type="nucleotide sequence ID" value="NZ_DBGARW010000111.1"/>
</dbReference>
<dbReference type="Pfam" id="PF12730">
    <property type="entry name" value="ABC2_membrane_4"/>
    <property type="match status" value="1"/>
</dbReference>
<evidence type="ECO:0000256" key="1">
    <source>
        <dbReference type="SAM" id="Phobius"/>
    </source>
</evidence>
<dbReference type="Proteomes" id="UP000190286">
    <property type="component" value="Unassembled WGS sequence"/>
</dbReference>
<protein>
    <recommendedName>
        <fullName evidence="4">ABC-2 type transport system permease protein</fullName>
    </recommendedName>
</protein>
<feature type="transmembrane region" description="Helical" evidence="1">
    <location>
        <begin position="215"/>
        <end position="237"/>
    </location>
</feature>
<evidence type="ECO:0000313" key="2">
    <source>
        <dbReference type="EMBL" id="SKA80784.1"/>
    </source>
</evidence>
<feature type="transmembrane region" description="Helical" evidence="1">
    <location>
        <begin position="171"/>
        <end position="195"/>
    </location>
</feature>
<keyword evidence="1" id="KW-1133">Transmembrane helix</keyword>
<keyword evidence="1" id="KW-0812">Transmembrane</keyword>
<dbReference type="EMBL" id="FUYF01000004">
    <property type="protein sequence ID" value="SKA80784.1"/>
    <property type="molecule type" value="Genomic_DNA"/>
</dbReference>
<feature type="transmembrane region" description="Helical" evidence="1">
    <location>
        <begin position="96"/>
        <end position="122"/>
    </location>
</feature>
<name>A0A1T4WTZ9_9FIRM</name>
<feature type="transmembrane region" description="Helical" evidence="1">
    <location>
        <begin position="58"/>
        <end position="76"/>
    </location>
</feature>
<evidence type="ECO:0008006" key="4">
    <source>
        <dbReference type="Google" id="ProtNLM"/>
    </source>
</evidence>
<reference evidence="2 3" key="1">
    <citation type="submission" date="2017-02" db="EMBL/GenBank/DDBJ databases">
        <authorList>
            <person name="Peterson S.W."/>
        </authorList>
    </citation>
    <scope>NUCLEOTIDE SEQUENCE [LARGE SCALE GENOMIC DNA]</scope>
    <source>
        <strain evidence="2 3">ATCC 27749</strain>
    </source>
</reference>